<sequence>MSRPPQLARPSTPLHLYRHLLRESSYLPPYARPFFDGRIKARFRNHSHSVDIKTPLKQAHHALRYFRAALLGDRDRMRRLLHMAFGRLGERRRMLLNHLVMPDAPSSTASLEEYMKEATAKLQQDREPDWLDKWNLDRLMVFARSQARRKFNKSPRPDLQMKQLDMDQWATGTSIWGKPIVPKLARSRLRKAWAAVATRILPPIPKSEWELLRDLSLGRAPASAWELPPRRPLAPRLAADDVKSGKWNWEAYASKPIAAVEMQKSRRFKLLGGDLGTGSPADPTPLGRHNYTPKSWRRLLHSIWALTPTMENQSTGDGWDIVWGGQDFKPPPATADHGEFFQDVPDTPQKQKTKRR</sequence>
<evidence type="ECO:0000259" key="2">
    <source>
        <dbReference type="Pfam" id="PF05347"/>
    </source>
</evidence>
<organism evidence="3 4">
    <name type="scientific">Schizothecium vesticola</name>
    <dbReference type="NCBI Taxonomy" id="314040"/>
    <lineage>
        <taxon>Eukaryota</taxon>
        <taxon>Fungi</taxon>
        <taxon>Dikarya</taxon>
        <taxon>Ascomycota</taxon>
        <taxon>Pezizomycotina</taxon>
        <taxon>Sordariomycetes</taxon>
        <taxon>Sordariomycetidae</taxon>
        <taxon>Sordariales</taxon>
        <taxon>Schizotheciaceae</taxon>
        <taxon>Schizothecium</taxon>
    </lineage>
</organism>
<dbReference type="InterPro" id="IPR046896">
    <property type="entry name" value="Cup1-like_N"/>
</dbReference>
<dbReference type="Pfam" id="PF05347">
    <property type="entry name" value="Complex1_LYR"/>
    <property type="match status" value="1"/>
</dbReference>
<dbReference type="CDD" id="cd20273">
    <property type="entry name" value="Complex1_LYR_unchar"/>
    <property type="match status" value="1"/>
</dbReference>
<name>A0AA40EXE3_9PEZI</name>
<dbReference type="InterPro" id="IPR008011">
    <property type="entry name" value="Complex1_LYR_dom"/>
</dbReference>
<reference evidence="3" key="1">
    <citation type="submission" date="2023-06" db="EMBL/GenBank/DDBJ databases">
        <title>Genome-scale phylogeny and comparative genomics of the fungal order Sordariales.</title>
        <authorList>
            <consortium name="Lawrence Berkeley National Laboratory"/>
            <person name="Hensen N."/>
            <person name="Bonometti L."/>
            <person name="Westerberg I."/>
            <person name="Brannstrom I.O."/>
            <person name="Guillou S."/>
            <person name="Cros-Aarteil S."/>
            <person name="Calhoun S."/>
            <person name="Haridas S."/>
            <person name="Kuo A."/>
            <person name="Mondo S."/>
            <person name="Pangilinan J."/>
            <person name="Riley R."/>
            <person name="LaButti K."/>
            <person name="Andreopoulos B."/>
            <person name="Lipzen A."/>
            <person name="Chen C."/>
            <person name="Yanf M."/>
            <person name="Daum C."/>
            <person name="Ng V."/>
            <person name="Clum A."/>
            <person name="Steindorff A."/>
            <person name="Ohm R."/>
            <person name="Martin F."/>
            <person name="Silar P."/>
            <person name="Natvig D."/>
            <person name="Lalanne C."/>
            <person name="Gautier V."/>
            <person name="Ament-velasquez S.L."/>
            <person name="Kruys A."/>
            <person name="Hutchinson M.I."/>
            <person name="Powell A.J."/>
            <person name="Barry K."/>
            <person name="Miller A.N."/>
            <person name="Grigoriev I.V."/>
            <person name="Debuchy R."/>
            <person name="Gladieux P."/>
            <person name="Thoren M.H."/>
            <person name="Johannesson H."/>
        </authorList>
    </citation>
    <scope>NUCLEOTIDE SEQUENCE</scope>
    <source>
        <strain evidence="3">SMH3187-1</strain>
    </source>
</reference>
<evidence type="ECO:0000256" key="1">
    <source>
        <dbReference type="SAM" id="MobiDB-lite"/>
    </source>
</evidence>
<feature type="region of interest" description="Disordered" evidence="1">
    <location>
        <begin position="327"/>
        <end position="356"/>
    </location>
</feature>
<feature type="domain" description="Complex 1 LYR protein" evidence="2">
    <location>
        <begin position="13"/>
        <end position="60"/>
    </location>
</feature>
<accession>A0AA40EXE3</accession>
<gene>
    <name evidence="3" type="ORF">B0T18DRAFT_438799</name>
</gene>
<protein>
    <recommendedName>
        <fullName evidence="2">Complex 1 LYR protein domain-containing protein</fullName>
    </recommendedName>
</protein>
<dbReference type="Proteomes" id="UP001172155">
    <property type="component" value="Unassembled WGS sequence"/>
</dbReference>
<proteinExistence type="predicted"/>
<dbReference type="AlphaFoldDB" id="A0AA40EXE3"/>
<dbReference type="EMBL" id="JAUKUD010000004">
    <property type="protein sequence ID" value="KAK0747129.1"/>
    <property type="molecule type" value="Genomic_DNA"/>
</dbReference>
<keyword evidence="4" id="KW-1185">Reference proteome</keyword>
<evidence type="ECO:0000313" key="4">
    <source>
        <dbReference type="Proteomes" id="UP001172155"/>
    </source>
</evidence>
<comment type="caution">
    <text evidence="3">The sequence shown here is derived from an EMBL/GenBank/DDBJ whole genome shotgun (WGS) entry which is preliminary data.</text>
</comment>
<evidence type="ECO:0000313" key="3">
    <source>
        <dbReference type="EMBL" id="KAK0747129.1"/>
    </source>
</evidence>